<proteinExistence type="inferred from homology"/>
<dbReference type="GeneID" id="24130945"/>
<dbReference type="PANTHER" id="PTHR15825">
    <property type="entry name" value="UBIQUITIN-FOLD MODIFIER 1"/>
    <property type="match status" value="1"/>
</dbReference>
<dbReference type="KEGG" id="spar:SPRG_08737"/>
<dbReference type="SUPFAM" id="SSF50370">
    <property type="entry name" value="Ricin B-like lectins"/>
    <property type="match status" value="2"/>
</dbReference>
<protein>
    <recommendedName>
        <fullName evidence="2">Ubiquitin-fold modifier 1</fullName>
    </recommendedName>
</protein>
<sequence length="527" mass="59420">MQRLGRILVVVLASVAAIPTGTYRILTFDHLAVAEINGHLVPTPLNTSARNELFSYTNFSGVFYSASAVQCVGAFLHPMVLQGGAAYNVHMKLRLGLWRCLGSSINLPWRYDEASMQIAHRYYRGWCWDASTSPIAVYLCDPSSESQRFRLVPPTDASPTPRPPRRRLLFEPRDAIGHRRWLESDNPEGFVLEDETLKLQPMRLTMPDRGVIRQVNDRVYLEATPRNGSDEWFEYNANHQTLRSMGRNDSCLAITPNNQLVLTPCCAPVGCYQQNFVVYKNRIRHPSSFCVALNPIKPATNPLLGQWCNDLRDHVQFFAVYKEPAPDHRRLDSAETRITARNGHVVSEWSTGLYVNGAVNNKNEWFTYNEGGHTFQVQSNRQCIDAFWSSDPSVKWWVLKLHTFDCGYGNRNQEWAPTHNRVKHLNHAGICLEARGDKTLGVNTSGKVTFKITLTSDPKLPFRIVSVPEEAPFTAVLKYVAEEFRVPAATSAIITNDGIGINPSQTAGNVFLKHGTELRLIPRDRVG</sequence>
<evidence type="ECO:0000313" key="5">
    <source>
        <dbReference type="EMBL" id="KDO25547.1"/>
    </source>
</evidence>
<dbReference type="Pfam" id="PF03671">
    <property type="entry name" value="Ufm1"/>
    <property type="match status" value="1"/>
</dbReference>
<dbReference type="Proteomes" id="UP000030745">
    <property type="component" value="Unassembled WGS sequence"/>
</dbReference>
<dbReference type="OrthoDB" id="71341at2759"/>
<evidence type="ECO:0000313" key="6">
    <source>
        <dbReference type="Proteomes" id="UP000030745"/>
    </source>
</evidence>
<comment type="similarity">
    <text evidence="1">Belongs to the UFM1 family.</text>
</comment>
<dbReference type="CDD" id="cd01766">
    <property type="entry name" value="Ubl_UFM1"/>
    <property type="match status" value="1"/>
</dbReference>
<evidence type="ECO:0000256" key="3">
    <source>
        <dbReference type="ARBA" id="ARBA00022499"/>
    </source>
</evidence>
<organism evidence="5 6">
    <name type="scientific">Saprolegnia parasitica (strain CBS 223.65)</name>
    <dbReference type="NCBI Taxonomy" id="695850"/>
    <lineage>
        <taxon>Eukaryota</taxon>
        <taxon>Sar</taxon>
        <taxon>Stramenopiles</taxon>
        <taxon>Oomycota</taxon>
        <taxon>Saprolegniomycetes</taxon>
        <taxon>Saprolegniales</taxon>
        <taxon>Saprolegniaceae</taxon>
        <taxon>Saprolegnia</taxon>
    </lineage>
</organism>
<dbReference type="STRING" id="695850.A0A067CFF0"/>
<accession>A0A067CFF0</accession>
<dbReference type="EMBL" id="KK583231">
    <property type="protein sequence ID" value="KDO25547.1"/>
    <property type="molecule type" value="Genomic_DNA"/>
</dbReference>
<dbReference type="Gene3D" id="3.10.20.90">
    <property type="entry name" value="Phosphatidylinositol 3-kinase Catalytic Subunit, Chain A, domain 1"/>
    <property type="match status" value="1"/>
</dbReference>
<dbReference type="OMA" id="MGRNDSC"/>
<keyword evidence="4" id="KW-0833">Ubl conjugation pathway</keyword>
<dbReference type="PANTHER" id="PTHR15825:SF0">
    <property type="entry name" value="UBIQUITIN-FOLD MODIFIER 1"/>
    <property type="match status" value="1"/>
</dbReference>
<keyword evidence="6" id="KW-1185">Reference proteome</keyword>
<dbReference type="FunFam" id="3.10.20.90:FF:000044">
    <property type="entry name" value="Ubiquitin-fold modifier 1"/>
    <property type="match status" value="1"/>
</dbReference>
<evidence type="ECO:0000256" key="4">
    <source>
        <dbReference type="ARBA" id="ARBA00022786"/>
    </source>
</evidence>
<dbReference type="GO" id="GO:0005634">
    <property type="term" value="C:nucleus"/>
    <property type="evidence" value="ECO:0007669"/>
    <property type="project" value="TreeGrafter"/>
</dbReference>
<dbReference type="VEuPathDB" id="FungiDB:SPRG_08737"/>
<reference evidence="5 6" key="1">
    <citation type="journal article" date="2013" name="PLoS Genet.">
        <title>Distinctive expansion of potential virulence genes in the genome of the oomycete fish pathogen Saprolegnia parasitica.</title>
        <authorList>
            <person name="Jiang R.H."/>
            <person name="de Bruijn I."/>
            <person name="Haas B.J."/>
            <person name="Belmonte R."/>
            <person name="Lobach L."/>
            <person name="Christie J."/>
            <person name="van den Ackerveken G."/>
            <person name="Bottin A."/>
            <person name="Bulone V."/>
            <person name="Diaz-Moreno S.M."/>
            <person name="Dumas B."/>
            <person name="Fan L."/>
            <person name="Gaulin E."/>
            <person name="Govers F."/>
            <person name="Grenville-Briggs L.J."/>
            <person name="Horner N.R."/>
            <person name="Levin J.Z."/>
            <person name="Mammella M."/>
            <person name="Meijer H.J."/>
            <person name="Morris P."/>
            <person name="Nusbaum C."/>
            <person name="Oome S."/>
            <person name="Phillips A.J."/>
            <person name="van Rooyen D."/>
            <person name="Rzeszutek E."/>
            <person name="Saraiva M."/>
            <person name="Secombes C.J."/>
            <person name="Seidl M.F."/>
            <person name="Snel B."/>
            <person name="Stassen J.H."/>
            <person name="Sykes S."/>
            <person name="Tripathy S."/>
            <person name="van den Berg H."/>
            <person name="Vega-Arreguin J.C."/>
            <person name="Wawra S."/>
            <person name="Young S.K."/>
            <person name="Zeng Q."/>
            <person name="Dieguez-Uribeondo J."/>
            <person name="Russ C."/>
            <person name="Tyler B.M."/>
            <person name="van West P."/>
        </authorList>
    </citation>
    <scope>NUCLEOTIDE SEQUENCE [LARGE SCALE GENOMIC DNA]</scope>
    <source>
        <strain evidence="5 6">CBS 223.65</strain>
    </source>
</reference>
<dbReference type="SUPFAM" id="SSF54236">
    <property type="entry name" value="Ubiquitin-like"/>
    <property type="match status" value="1"/>
</dbReference>
<dbReference type="PROSITE" id="PS50231">
    <property type="entry name" value="RICIN_B_LECTIN"/>
    <property type="match status" value="1"/>
</dbReference>
<dbReference type="InterPro" id="IPR035992">
    <property type="entry name" value="Ricin_B-like_lectins"/>
</dbReference>
<evidence type="ECO:0000256" key="1">
    <source>
        <dbReference type="ARBA" id="ARBA00010230"/>
    </source>
</evidence>
<gene>
    <name evidence="5" type="ORF">SPRG_08737</name>
</gene>
<name>A0A067CFF0_SAPPC</name>
<evidence type="ECO:0000256" key="2">
    <source>
        <dbReference type="ARBA" id="ARBA00015319"/>
    </source>
</evidence>
<dbReference type="GO" id="GO:0005737">
    <property type="term" value="C:cytoplasm"/>
    <property type="evidence" value="ECO:0007669"/>
    <property type="project" value="TreeGrafter"/>
</dbReference>
<dbReference type="InterPro" id="IPR029071">
    <property type="entry name" value="Ubiquitin-like_domsf"/>
</dbReference>
<dbReference type="InterPro" id="IPR005375">
    <property type="entry name" value="UFM1"/>
</dbReference>
<dbReference type="AlphaFoldDB" id="A0A067CFF0"/>
<keyword evidence="3" id="KW-1017">Isopeptide bond</keyword>
<dbReference type="RefSeq" id="XP_012203730.1">
    <property type="nucleotide sequence ID" value="XM_012348340.1"/>
</dbReference>
<dbReference type="GO" id="GO:1990592">
    <property type="term" value="P:protein K69-linked ufmylation"/>
    <property type="evidence" value="ECO:0007669"/>
    <property type="project" value="TreeGrafter"/>
</dbReference>